<keyword evidence="5" id="KW-1185">Reference proteome</keyword>
<feature type="domain" description="VWFA" evidence="3">
    <location>
        <begin position="98"/>
        <end position="202"/>
    </location>
</feature>
<dbReference type="PANTHER" id="PTHR22550">
    <property type="entry name" value="SPORE GERMINATION PROTEIN"/>
    <property type="match status" value="1"/>
</dbReference>
<dbReference type="Proteomes" id="UP000193077">
    <property type="component" value="Unassembled WGS sequence"/>
</dbReference>
<reference evidence="4 5" key="1">
    <citation type="submission" date="2017-03" db="EMBL/GenBank/DDBJ databases">
        <authorList>
            <person name="Afonso C.L."/>
            <person name="Miller P.J."/>
            <person name="Scott M.A."/>
            <person name="Spackman E."/>
            <person name="Goraichik I."/>
            <person name="Dimitrov K.M."/>
            <person name="Suarez D.L."/>
            <person name="Swayne D.E."/>
        </authorList>
    </citation>
    <scope>NUCLEOTIDE SEQUENCE [LARGE SCALE GENOMIC DNA]</scope>
    <source>
        <strain evidence="4 5">CECT 7639</strain>
    </source>
</reference>
<dbReference type="SUPFAM" id="SSF48452">
    <property type="entry name" value="TPR-like"/>
    <property type="match status" value="1"/>
</dbReference>
<keyword evidence="2" id="KW-0472">Membrane</keyword>
<dbReference type="EMBL" id="FWFO01000001">
    <property type="protein sequence ID" value="SLN41989.1"/>
    <property type="molecule type" value="Genomic_DNA"/>
</dbReference>
<evidence type="ECO:0000313" key="4">
    <source>
        <dbReference type="EMBL" id="SLN41989.1"/>
    </source>
</evidence>
<dbReference type="Gene3D" id="1.25.40.10">
    <property type="entry name" value="Tetratricopeptide repeat domain"/>
    <property type="match status" value="1"/>
</dbReference>
<keyword evidence="2" id="KW-1133">Transmembrane helix</keyword>
<dbReference type="OrthoDB" id="9807628at2"/>
<dbReference type="InterPro" id="IPR036465">
    <property type="entry name" value="vWFA_dom_sf"/>
</dbReference>
<protein>
    <recommendedName>
        <fullName evidence="3">VWFA domain-containing protein</fullName>
    </recommendedName>
</protein>
<accession>A0A1Y5SJP7</accession>
<dbReference type="Gene3D" id="3.40.50.410">
    <property type="entry name" value="von Willebrand factor, type A domain"/>
    <property type="match status" value="1"/>
</dbReference>
<evidence type="ECO:0000259" key="3">
    <source>
        <dbReference type="Pfam" id="PF13519"/>
    </source>
</evidence>
<dbReference type="InterPro" id="IPR050768">
    <property type="entry name" value="UPF0353/GerABKA_families"/>
</dbReference>
<sequence>MFETLSLFHFLRPWWLIAVPLVLLLWYLVRRRLDGPTTETAGLAPHLAEALSVGAHDHRRLHPIDAFACVGILLALASAGPTWSKLPNPLIADTAPLVVALKVTPSMEETDLAPSRLERARFKISDLIASRAGARTALVAYAGSAHRVAPLTEDADILRPLLEGLTPQAMPVDGDTASSALTLAQAVLTNAETEGAILFVLDDMDPAEAKLFETADPNGTQLIFLTALPPGQSLAQLDRIPNATVVQMTADDGDLAQLDRAIRSAYVAALGQDDRLQWHDRGRLLAIPAALLVLLWFRRGWTMRWAMVLLLLPLLGAPGQARAEGWRDWFLTPDQQGQIAMNRKEYATAGELFQDRYLSGYAKYKAGEYADAATIFAALETPEAAFAEGMARIRNREYRPAIAAFERALEQRPDWPEAKHNLALSKEILEYVETTREQSDTGEDSGIGADDVVFDNEAQRGADTTIDVAEEGAAPQTADQWISSIDTDMTKFLRSRFLIENQEAEQ</sequence>
<gene>
    <name evidence="4" type="ORF">TRL7639_02156</name>
</gene>
<evidence type="ECO:0000256" key="2">
    <source>
        <dbReference type="SAM" id="Phobius"/>
    </source>
</evidence>
<dbReference type="SUPFAM" id="SSF53300">
    <property type="entry name" value="vWA-like"/>
    <property type="match status" value="1"/>
</dbReference>
<dbReference type="PANTHER" id="PTHR22550:SF14">
    <property type="entry name" value="VWFA DOMAIN-CONTAINING PROTEIN"/>
    <property type="match status" value="1"/>
</dbReference>
<feature type="repeat" description="TPR" evidence="1">
    <location>
        <begin position="382"/>
        <end position="415"/>
    </location>
</feature>
<organism evidence="4 5">
    <name type="scientific">Falsiruegeria litorea R37</name>
    <dbReference type="NCBI Taxonomy" id="1200284"/>
    <lineage>
        <taxon>Bacteria</taxon>
        <taxon>Pseudomonadati</taxon>
        <taxon>Pseudomonadota</taxon>
        <taxon>Alphaproteobacteria</taxon>
        <taxon>Rhodobacterales</taxon>
        <taxon>Roseobacteraceae</taxon>
        <taxon>Falsiruegeria</taxon>
    </lineage>
</organism>
<proteinExistence type="predicted"/>
<dbReference type="Pfam" id="PF13519">
    <property type="entry name" value="VWA_2"/>
    <property type="match status" value="1"/>
</dbReference>
<keyword evidence="2" id="KW-0812">Transmembrane</keyword>
<dbReference type="InterPro" id="IPR002035">
    <property type="entry name" value="VWF_A"/>
</dbReference>
<evidence type="ECO:0000256" key="1">
    <source>
        <dbReference type="PROSITE-ProRule" id="PRU00339"/>
    </source>
</evidence>
<dbReference type="PROSITE" id="PS50005">
    <property type="entry name" value="TPR"/>
    <property type="match status" value="1"/>
</dbReference>
<keyword evidence="1" id="KW-0802">TPR repeat</keyword>
<dbReference type="InterPro" id="IPR011990">
    <property type="entry name" value="TPR-like_helical_dom_sf"/>
</dbReference>
<dbReference type="RefSeq" id="WP_085795667.1">
    <property type="nucleotide sequence ID" value="NZ_FWFO01000001.1"/>
</dbReference>
<name>A0A1Y5SJP7_9RHOB</name>
<dbReference type="InterPro" id="IPR019734">
    <property type="entry name" value="TPR_rpt"/>
</dbReference>
<feature type="transmembrane region" description="Helical" evidence="2">
    <location>
        <begin position="12"/>
        <end position="29"/>
    </location>
</feature>
<evidence type="ECO:0000313" key="5">
    <source>
        <dbReference type="Proteomes" id="UP000193077"/>
    </source>
</evidence>
<dbReference type="AlphaFoldDB" id="A0A1Y5SJP7"/>